<name>A0A4Y2EP72_ARAVE</name>
<accession>A0A4Y2EP72</accession>
<evidence type="ECO:0000313" key="3">
    <source>
        <dbReference type="EMBL" id="GBM31093.1"/>
    </source>
</evidence>
<dbReference type="Proteomes" id="UP000499080">
    <property type="component" value="Unassembled WGS sequence"/>
</dbReference>
<organism evidence="3 6">
    <name type="scientific">Araneus ventricosus</name>
    <name type="common">Orbweaver spider</name>
    <name type="synonym">Epeira ventricosa</name>
    <dbReference type="NCBI Taxonomy" id="182803"/>
    <lineage>
        <taxon>Eukaryota</taxon>
        <taxon>Metazoa</taxon>
        <taxon>Ecdysozoa</taxon>
        <taxon>Arthropoda</taxon>
        <taxon>Chelicerata</taxon>
        <taxon>Arachnida</taxon>
        <taxon>Araneae</taxon>
        <taxon>Araneomorphae</taxon>
        <taxon>Entelegynae</taxon>
        <taxon>Araneoidea</taxon>
        <taxon>Araneidae</taxon>
        <taxon>Araneus</taxon>
    </lineage>
</organism>
<dbReference type="EMBL" id="BGPR01247515">
    <property type="protein sequence ID" value="GBM31110.1"/>
    <property type="molecule type" value="Genomic_DNA"/>
</dbReference>
<keyword evidence="6" id="KW-1185">Reference proteome</keyword>
<dbReference type="EMBL" id="BGPR01247449">
    <property type="protein sequence ID" value="GBM30898.1"/>
    <property type="molecule type" value="Genomic_DNA"/>
</dbReference>
<evidence type="ECO:0000313" key="6">
    <source>
        <dbReference type="Proteomes" id="UP000499080"/>
    </source>
</evidence>
<evidence type="ECO:0008006" key="7">
    <source>
        <dbReference type="Google" id="ProtNLM"/>
    </source>
</evidence>
<keyword evidence="1" id="KW-0732">Signal</keyword>
<feature type="chain" id="PRO_5036129095" description="Secreted protein" evidence="1">
    <location>
        <begin position="31"/>
        <end position="118"/>
    </location>
</feature>
<reference evidence="3 6" key="1">
    <citation type="journal article" date="2019" name="Sci. Rep.">
        <title>Orb-weaving spider Araneus ventricosus genome elucidates the spidroin gene catalogue.</title>
        <authorList>
            <person name="Kono N."/>
            <person name="Nakamura H."/>
            <person name="Ohtoshi R."/>
            <person name="Moran D.A.P."/>
            <person name="Shinohara A."/>
            <person name="Yoshida Y."/>
            <person name="Fujiwara M."/>
            <person name="Mori M."/>
            <person name="Tomita M."/>
            <person name="Arakawa K."/>
        </authorList>
    </citation>
    <scope>NUCLEOTIDE SEQUENCE [LARGE SCALE GENOMIC DNA]</scope>
</reference>
<evidence type="ECO:0000313" key="2">
    <source>
        <dbReference type="EMBL" id="GBM30898.1"/>
    </source>
</evidence>
<dbReference type="AlphaFoldDB" id="A0A4Y2EP72"/>
<protein>
    <recommendedName>
        <fullName evidence="7">Secreted protein</fullName>
    </recommendedName>
</protein>
<proteinExistence type="predicted"/>
<feature type="signal peptide" evidence="1">
    <location>
        <begin position="1"/>
        <end position="30"/>
    </location>
</feature>
<sequence>MAHEKVRLRRNDCPMRLLLVTWLTSMQVVARERGGQVVRSWLRNPRAPGSKPDSTKDPLCLRACRTFNLTCAKNPPAGVARKFGEENASSGLALLSLLRFKITGSVPKWSSSCFKKGT</sequence>
<dbReference type="EMBL" id="BGPR01247509">
    <property type="protein sequence ID" value="GBM31093.1"/>
    <property type="molecule type" value="Genomic_DNA"/>
</dbReference>
<gene>
    <name evidence="3" type="ORF">AVEN_129862_1</name>
    <name evidence="4" type="ORF">AVEN_138414_1</name>
    <name evidence="5" type="ORF">AVEN_173802_1</name>
    <name evidence="2" type="ORF">AVEN_97996_1</name>
</gene>
<dbReference type="EMBL" id="BGPR01247527">
    <property type="protein sequence ID" value="GBM31160.1"/>
    <property type="molecule type" value="Genomic_DNA"/>
</dbReference>
<evidence type="ECO:0000313" key="5">
    <source>
        <dbReference type="EMBL" id="GBM31160.1"/>
    </source>
</evidence>
<evidence type="ECO:0000256" key="1">
    <source>
        <dbReference type="SAM" id="SignalP"/>
    </source>
</evidence>
<comment type="caution">
    <text evidence="3">The sequence shown here is derived from an EMBL/GenBank/DDBJ whole genome shotgun (WGS) entry which is preliminary data.</text>
</comment>
<evidence type="ECO:0000313" key="4">
    <source>
        <dbReference type="EMBL" id="GBM31110.1"/>
    </source>
</evidence>